<accession>A0ABV5UJI9</accession>
<dbReference type="EMBL" id="JBHMBH010000006">
    <property type="protein sequence ID" value="MFB9712682.1"/>
    <property type="molecule type" value="Genomic_DNA"/>
</dbReference>
<dbReference type="Proteomes" id="UP001589536">
    <property type="component" value="Unassembled WGS sequence"/>
</dbReference>
<proteinExistence type="predicted"/>
<sequence>MITKRPRAVALITSFLFMIGVGAVSTLPASAATVSGGVAVTWTNTNVWTTGFQSEVGVRNTSSTKLNPWQISFAYGNQVNTLWNGVLSPAAGGFAVAAPSWATTLAAGTSTSFGLTSFKVGTAALFPTACTVIGLPAGAPAIPCSINGSAPTSTPTPTPTSTPTPTPTPTPTSTPTPTPTSTPTPTPTPTSTPTPTPTPTPGAGNTLVAPYVDMGVWPTADLSAFSSASGVKAMTAAFIVADRSSACSPTWAGYTAYTIGSTGDSLAGISAFQASGGRFIASFGGAINDELARVCTNPASLLNAYTKVVTRFGLDRIDFDIEGADVSDSTSNQRRATAVAALQAQRAAAGHPLQVSLTLPVMPYGLVASGLRTVREFAAAGVTLSAVNVMAMDYGDGTTAMGAAAISAANATAAQLATVPAYASLTSAQRLSLVGLTPMIGANDIAGEIFTLADVATVGAFAKANSLANLAWWEMTRDQPCAAGIPTYMCSGVSDPRWAFSKAFVAASR</sequence>
<evidence type="ECO:0000256" key="1">
    <source>
        <dbReference type="ARBA" id="ARBA00022801"/>
    </source>
</evidence>
<dbReference type="PROSITE" id="PS51173">
    <property type="entry name" value="CBM2"/>
    <property type="match status" value="1"/>
</dbReference>
<evidence type="ECO:0000256" key="2">
    <source>
        <dbReference type="ARBA" id="ARBA00023295"/>
    </source>
</evidence>
<evidence type="ECO:0000256" key="3">
    <source>
        <dbReference type="SAM" id="MobiDB-lite"/>
    </source>
</evidence>
<dbReference type="InterPro" id="IPR052750">
    <property type="entry name" value="GH18_Chitinase"/>
</dbReference>
<dbReference type="SUPFAM" id="SSF49384">
    <property type="entry name" value="Carbohydrate-binding domain"/>
    <property type="match status" value="1"/>
</dbReference>
<feature type="signal peptide" evidence="4">
    <location>
        <begin position="1"/>
        <end position="31"/>
    </location>
</feature>
<dbReference type="SMART" id="SM00637">
    <property type="entry name" value="CBD_II"/>
    <property type="match status" value="1"/>
</dbReference>
<reference evidence="6 7" key="1">
    <citation type="submission" date="2024-09" db="EMBL/GenBank/DDBJ databases">
        <authorList>
            <person name="Sun Q."/>
            <person name="Mori K."/>
        </authorList>
    </citation>
    <scope>NUCLEOTIDE SEQUENCE [LARGE SCALE GENOMIC DNA]</scope>
    <source>
        <strain evidence="6 7">JCM 13519</strain>
    </source>
</reference>
<keyword evidence="1" id="KW-0378">Hydrolase</keyword>
<gene>
    <name evidence="6" type="ORF">ACFFPI_00735</name>
</gene>
<dbReference type="InterPro" id="IPR012291">
    <property type="entry name" value="CBM2_carb-bd_dom_sf"/>
</dbReference>
<evidence type="ECO:0000256" key="4">
    <source>
        <dbReference type="SAM" id="SignalP"/>
    </source>
</evidence>
<evidence type="ECO:0000313" key="6">
    <source>
        <dbReference type="EMBL" id="MFB9712682.1"/>
    </source>
</evidence>
<protein>
    <submittedName>
        <fullName evidence="6">Cellulose binding domain-containing protein</fullName>
    </submittedName>
</protein>
<evidence type="ECO:0000259" key="5">
    <source>
        <dbReference type="PROSITE" id="PS51173"/>
    </source>
</evidence>
<feature type="region of interest" description="Disordered" evidence="3">
    <location>
        <begin position="148"/>
        <end position="206"/>
    </location>
</feature>
<dbReference type="InterPro" id="IPR017853">
    <property type="entry name" value="GH"/>
</dbReference>
<feature type="compositionally biased region" description="Pro residues" evidence="3">
    <location>
        <begin position="154"/>
        <end position="200"/>
    </location>
</feature>
<dbReference type="RefSeq" id="WP_345049925.1">
    <property type="nucleotide sequence ID" value="NZ_BAABED010000001.1"/>
</dbReference>
<dbReference type="PANTHER" id="PTHR42976:SF1">
    <property type="entry name" value="GH18 DOMAIN-CONTAINING PROTEIN-RELATED"/>
    <property type="match status" value="1"/>
</dbReference>
<dbReference type="InterPro" id="IPR008965">
    <property type="entry name" value="CBM2/CBM3_carb-bd_dom_sf"/>
</dbReference>
<organism evidence="6 7">
    <name type="scientific">Arthrobacter methylotrophus</name>
    <dbReference type="NCBI Taxonomy" id="121291"/>
    <lineage>
        <taxon>Bacteria</taxon>
        <taxon>Bacillati</taxon>
        <taxon>Actinomycetota</taxon>
        <taxon>Actinomycetes</taxon>
        <taxon>Micrococcales</taxon>
        <taxon>Micrococcaceae</taxon>
        <taxon>Arthrobacter</taxon>
    </lineage>
</organism>
<feature type="domain" description="CBM2" evidence="5">
    <location>
        <begin position="31"/>
        <end position="140"/>
    </location>
</feature>
<feature type="chain" id="PRO_5047419859" evidence="4">
    <location>
        <begin position="32"/>
        <end position="509"/>
    </location>
</feature>
<keyword evidence="4" id="KW-0732">Signal</keyword>
<dbReference type="InterPro" id="IPR001919">
    <property type="entry name" value="CBD2"/>
</dbReference>
<evidence type="ECO:0000313" key="7">
    <source>
        <dbReference type="Proteomes" id="UP001589536"/>
    </source>
</evidence>
<dbReference type="Gene3D" id="3.20.20.80">
    <property type="entry name" value="Glycosidases"/>
    <property type="match status" value="1"/>
</dbReference>
<keyword evidence="2" id="KW-0326">Glycosidase</keyword>
<dbReference type="SUPFAM" id="SSF51445">
    <property type="entry name" value="(Trans)glycosidases"/>
    <property type="match status" value="1"/>
</dbReference>
<comment type="caution">
    <text evidence="6">The sequence shown here is derived from an EMBL/GenBank/DDBJ whole genome shotgun (WGS) entry which is preliminary data.</text>
</comment>
<keyword evidence="7" id="KW-1185">Reference proteome</keyword>
<dbReference type="Gene3D" id="2.60.40.290">
    <property type="match status" value="1"/>
</dbReference>
<dbReference type="PANTHER" id="PTHR42976">
    <property type="entry name" value="BIFUNCTIONAL CHITINASE/LYSOZYME-RELATED"/>
    <property type="match status" value="1"/>
</dbReference>
<dbReference type="Pfam" id="PF00553">
    <property type="entry name" value="CBM_2"/>
    <property type="match status" value="1"/>
</dbReference>
<name>A0ABV5UJI9_9MICC</name>